<feature type="transmembrane region" description="Helical" evidence="2">
    <location>
        <begin position="40"/>
        <end position="63"/>
    </location>
</feature>
<dbReference type="GeneID" id="89923501"/>
<feature type="region of interest" description="Disordered" evidence="1">
    <location>
        <begin position="330"/>
        <end position="367"/>
    </location>
</feature>
<feature type="compositionally biased region" description="Basic and acidic residues" evidence="1">
    <location>
        <begin position="212"/>
        <end position="233"/>
    </location>
</feature>
<accession>A0AAV9PL82</accession>
<name>A0AAV9PL82_9PEZI</name>
<proteinExistence type="predicted"/>
<feature type="compositionally biased region" description="Polar residues" evidence="1">
    <location>
        <begin position="331"/>
        <end position="357"/>
    </location>
</feature>
<feature type="region of interest" description="Disordered" evidence="1">
    <location>
        <begin position="186"/>
        <end position="264"/>
    </location>
</feature>
<feature type="region of interest" description="Disordered" evidence="1">
    <location>
        <begin position="1"/>
        <end position="34"/>
    </location>
</feature>
<evidence type="ECO:0000313" key="3">
    <source>
        <dbReference type="EMBL" id="KAK5173473.1"/>
    </source>
</evidence>
<sequence>MSYDYRRTTTRSTNSGNRPGRRGYLPPPPSSRGNASGHSVFGYWVPLVVTGTIAIGGLAAWIWSERSDSEDDDYPHEKPPRPQTGVGASYPTQGSQPYPGPPPPGQQGGYAAGPAPPPPPGGEASSYYNQTTTTTSESRDVNVQQDAGWYGRVAGAMKRTPSPQQFFDSTSKQVAAGMAAAGAALGSIMEGSDEEFDERGNRRRSRSSRRDKRTDEGFSDHERWSEEADERQRVSSSAVEAESERRADTARSLRDEKGKRSAKKTVAIVVSADTNADIGYNNDSSAEFTTEHASILSHLPSTHDPSTTDLFVLIYSPGLTTLPPLSYRPGPQSTMGSSYSQISTPAVTPGSELQSMSPRPAAADGPSSQFNALYSQSLALVSSPTQILPFTTPDGFVHILRHLAPQLVYVSDALAGEEGDAVAQLKGWVGHTVLVAGDEGFGGLVDTDTDTDEEGRRRKGGKERWWEDASFVGLGKDVEVVDAARVGEDWGRRVGGRQ</sequence>
<dbReference type="AlphaFoldDB" id="A0AAV9PL82"/>
<organism evidence="3 4">
    <name type="scientific">Saxophila tyrrhenica</name>
    <dbReference type="NCBI Taxonomy" id="1690608"/>
    <lineage>
        <taxon>Eukaryota</taxon>
        <taxon>Fungi</taxon>
        <taxon>Dikarya</taxon>
        <taxon>Ascomycota</taxon>
        <taxon>Pezizomycotina</taxon>
        <taxon>Dothideomycetes</taxon>
        <taxon>Dothideomycetidae</taxon>
        <taxon>Mycosphaerellales</taxon>
        <taxon>Extremaceae</taxon>
        <taxon>Saxophila</taxon>
    </lineage>
</organism>
<comment type="caution">
    <text evidence="3">The sequence shown here is derived from an EMBL/GenBank/DDBJ whole genome shotgun (WGS) entry which is preliminary data.</text>
</comment>
<keyword evidence="2" id="KW-0812">Transmembrane</keyword>
<evidence type="ECO:0000313" key="4">
    <source>
        <dbReference type="Proteomes" id="UP001337655"/>
    </source>
</evidence>
<feature type="region of interest" description="Disordered" evidence="1">
    <location>
        <begin position="67"/>
        <end position="147"/>
    </location>
</feature>
<keyword evidence="4" id="KW-1185">Reference proteome</keyword>
<feature type="compositionally biased region" description="Low complexity" evidence="1">
    <location>
        <begin position="122"/>
        <end position="135"/>
    </location>
</feature>
<dbReference type="RefSeq" id="XP_064662168.1">
    <property type="nucleotide sequence ID" value="XM_064799413.1"/>
</dbReference>
<protein>
    <submittedName>
        <fullName evidence="3">Uncharacterized protein</fullName>
    </submittedName>
</protein>
<dbReference type="Proteomes" id="UP001337655">
    <property type="component" value="Unassembled WGS sequence"/>
</dbReference>
<feature type="compositionally biased region" description="Basic residues" evidence="1">
    <location>
        <begin position="201"/>
        <end position="211"/>
    </location>
</feature>
<reference evidence="3 4" key="1">
    <citation type="submission" date="2023-08" db="EMBL/GenBank/DDBJ databases">
        <title>Black Yeasts Isolated from many extreme environments.</title>
        <authorList>
            <person name="Coleine C."/>
            <person name="Stajich J.E."/>
            <person name="Selbmann L."/>
        </authorList>
    </citation>
    <scope>NUCLEOTIDE SEQUENCE [LARGE SCALE GENOMIC DNA]</scope>
    <source>
        <strain evidence="3 4">CCFEE 5935</strain>
    </source>
</reference>
<gene>
    <name evidence="3" type="ORF">LTR77_002154</name>
</gene>
<evidence type="ECO:0000256" key="2">
    <source>
        <dbReference type="SAM" id="Phobius"/>
    </source>
</evidence>
<evidence type="ECO:0000256" key="1">
    <source>
        <dbReference type="SAM" id="MobiDB-lite"/>
    </source>
</evidence>
<dbReference type="EMBL" id="JAVRRT010000003">
    <property type="protein sequence ID" value="KAK5173473.1"/>
    <property type="molecule type" value="Genomic_DNA"/>
</dbReference>
<keyword evidence="2" id="KW-1133">Transmembrane helix</keyword>
<feature type="compositionally biased region" description="Basic and acidic residues" evidence="1">
    <location>
        <begin position="242"/>
        <end position="259"/>
    </location>
</feature>
<keyword evidence="2" id="KW-0472">Membrane</keyword>
<feature type="compositionally biased region" description="Low complexity" evidence="1">
    <location>
        <begin position="10"/>
        <end position="24"/>
    </location>
</feature>